<dbReference type="Gene3D" id="3.40.50.300">
    <property type="entry name" value="P-loop containing nucleotide triphosphate hydrolases"/>
    <property type="match status" value="1"/>
</dbReference>
<comment type="caution">
    <text evidence="1">The sequence shown here is derived from an EMBL/GenBank/DDBJ whole genome shotgun (WGS) entry which is preliminary data.</text>
</comment>
<proteinExistence type="predicted"/>
<gene>
    <name evidence="1" type="ORF">COX03_01620</name>
</gene>
<name>A0A2H0BJ50_9BACT</name>
<dbReference type="GO" id="GO:0006261">
    <property type="term" value="P:DNA-templated DNA replication"/>
    <property type="evidence" value="ECO:0007669"/>
    <property type="project" value="TreeGrafter"/>
</dbReference>
<sequence length="203" mass="22554">MHAYLLVGQGITNFQLPISNLAKKLNAKIMEFPLAKIADTRELRKITKLSFNSPTAILINNIDLATEEAVNAFLKSLEEPQENISYILTANSLAAVLPTIVSRCQVIKIANSEKRIAYSENAEKFLELTTGEKLALIDKIKDRGEAQVFVQNSIEVSHFNLLNSVKNRSKTAMNLEILIKTLNNLKLNGNVGLQLANMVISFE</sequence>
<dbReference type="InterPro" id="IPR027417">
    <property type="entry name" value="P-loop_NTPase"/>
</dbReference>
<dbReference type="Pfam" id="PF13177">
    <property type="entry name" value="DNA_pol3_delta2"/>
    <property type="match status" value="1"/>
</dbReference>
<dbReference type="AlphaFoldDB" id="A0A2H0BJ50"/>
<dbReference type="SUPFAM" id="SSF52540">
    <property type="entry name" value="P-loop containing nucleoside triphosphate hydrolases"/>
    <property type="match status" value="1"/>
</dbReference>
<organism evidence="1 2">
    <name type="scientific">Candidatus Woesebacteria bacterium CG22_combo_CG10-13_8_21_14_all_39_10</name>
    <dbReference type="NCBI Taxonomy" id="1975059"/>
    <lineage>
        <taxon>Bacteria</taxon>
        <taxon>Candidatus Woeseibacteriota</taxon>
    </lineage>
</organism>
<evidence type="ECO:0008006" key="3">
    <source>
        <dbReference type="Google" id="ProtNLM"/>
    </source>
</evidence>
<dbReference type="Proteomes" id="UP000229847">
    <property type="component" value="Unassembled WGS sequence"/>
</dbReference>
<dbReference type="EMBL" id="PCSW01000049">
    <property type="protein sequence ID" value="PIP57713.1"/>
    <property type="molecule type" value="Genomic_DNA"/>
</dbReference>
<evidence type="ECO:0000313" key="2">
    <source>
        <dbReference type="Proteomes" id="UP000229847"/>
    </source>
</evidence>
<accession>A0A2H0BJ50</accession>
<dbReference type="PANTHER" id="PTHR11669:SF8">
    <property type="entry name" value="DNA POLYMERASE III SUBUNIT DELTA"/>
    <property type="match status" value="1"/>
</dbReference>
<dbReference type="PANTHER" id="PTHR11669">
    <property type="entry name" value="REPLICATION FACTOR C / DNA POLYMERASE III GAMMA-TAU SUBUNIT"/>
    <property type="match status" value="1"/>
</dbReference>
<reference evidence="1 2" key="1">
    <citation type="submission" date="2017-09" db="EMBL/GenBank/DDBJ databases">
        <title>Depth-based differentiation of microbial function through sediment-hosted aquifers and enrichment of novel symbionts in the deep terrestrial subsurface.</title>
        <authorList>
            <person name="Probst A.J."/>
            <person name="Ladd B."/>
            <person name="Jarett J.K."/>
            <person name="Geller-Mcgrath D.E."/>
            <person name="Sieber C.M."/>
            <person name="Emerson J.B."/>
            <person name="Anantharaman K."/>
            <person name="Thomas B.C."/>
            <person name="Malmstrom R."/>
            <person name="Stieglmeier M."/>
            <person name="Klingl A."/>
            <person name="Woyke T."/>
            <person name="Ryan C.M."/>
            <person name="Banfield J.F."/>
        </authorList>
    </citation>
    <scope>NUCLEOTIDE SEQUENCE [LARGE SCALE GENOMIC DNA]</scope>
    <source>
        <strain evidence="1">CG22_combo_CG10-13_8_21_14_all_39_10</strain>
    </source>
</reference>
<protein>
    <recommendedName>
        <fullName evidence="3">DNA polymerase III subunit delta</fullName>
    </recommendedName>
</protein>
<dbReference type="InterPro" id="IPR050238">
    <property type="entry name" value="DNA_Rep/Repair_Clamp_Loader"/>
</dbReference>
<evidence type="ECO:0000313" key="1">
    <source>
        <dbReference type="EMBL" id="PIP57713.1"/>
    </source>
</evidence>